<keyword evidence="8" id="KW-1185">Reference proteome</keyword>
<organism evidence="7 8">
    <name type="scientific">Heliobacterium mobile</name>
    <name type="common">Heliobacillus mobilis</name>
    <dbReference type="NCBI Taxonomy" id="28064"/>
    <lineage>
        <taxon>Bacteria</taxon>
        <taxon>Bacillati</taxon>
        <taxon>Bacillota</taxon>
        <taxon>Clostridia</taxon>
        <taxon>Eubacteriales</taxon>
        <taxon>Heliobacteriaceae</taxon>
        <taxon>Heliobacterium</taxon>
    </lineage>
</organism>
<evidence type="ECO:0000313" key="7">
    <source>
        <dbReference type="EMBL" id="MTV50512.1"/>
    </source>
</evidence>
<evidence type="ECO:0000313" key="8">
    <source>
        <dbReference type="Proteomes" id="UP000430670"/>
    </source>
</evidence>
<dbReference type="RefSeq" id="WP_155477599.1">
    <property type="nucleotide sequence ID" value="NZ_WNKU01000027.1"/>
</dbReference>
<feature type="binding site" evidence="5">
    <location>
        <begin position="229"/>
        <end position="236"/>
    </location>
    <ligand>
        <name>ATP</name>
        <dbReference type="ChEBI" id="CHEBI:30616"/>
    </ligand>
</feature>
<dbReference type="PANTHER" id="PTHR11070">
    <property type="entry name" value="UVRD / RECB / PCRA DNA HELICASE FAMILY MEMBER"/>
    <property type="match status" value="1"/>
</dbReference>
<dbReference type="PANTHER" id="PTHR11070:SF2">
    <property type="entry name" value="ATP-DEPENDENT DNA HELICASE SRS2"/>
    <property type="match status" value="1"/>
</dbReference>
<dbReference type="InterPro" id="IPR000212">
    <property type="entry name" value="DNA_helicase_UvrD/REP"/>
</dbReference>
<feature type="domain" description="UvrD-like helicase ATP-binding" evidence="6">
    <location>
        <begin position="208"/>
        <end position="578"/>
    </location>
</feature>
<reference evidence="7 8" key="1">
    <citation type="submission" date="2019-11" db="EMBL/GenBank/DDBJ databases">
        <title>Whole-genome sequence of a the green, strictly anaerobic photosynthetic bacterium Heliobacillus mobilis DSM 6151.</title>
        <authorList>
            <person name="Kyndt J.A."/>
            <person name="Meyer T.E."/>
        </authorList>
    </citation>
    <scope>NUCLEOTIDE SEQUENCE [LARGE SCALE GENOMIC DNA]</scope>
    <source>
        <strain evidence="7 8">DSM 6151</strain>
    </source>
</reference>
<dbReference type="OrthoDB" id="9787585at2"/>
<sequence>MPKAERKQGKKTSPFIEEQTRLSKVQSELQKIIKQHGAEIEKLKIMDNPYDETTNRWLRKKDQDHLSLQQFVERLSQSPYLMRADFLEDGHNTKLIVYVTEQDLRTRESLEKTLMSFDQNPLIQFQLTSWHSPFAAAIRSQAGIGRIRYYNNLGKPISGCTSLKRRIRIEKGMLLEVHNLSRSESGDSFLNEVLRSNTYPHARKIIATVQAEQMKIISAPFGRSILLQGTVGSGKTAVLLHRLAYLYLNNQLALEQTLVISPTRLLSQYMAGINVPGFTPSKIQWATYEDFVLSVTELAVVLMEDHYEILSTDIPHPQILTHWINHSITTSRVKGSLEFGERIAAFLVAYTHKEYVTYVRDIVFPTYRGIFMLTREEQLRLWEEQIPTQPFTHRIKKIQEFIHKRFSSFVLTGNPLEEDEQKATEAIDEFHKRWHPYLDGFPRPSPIRVYMDFLISLIGQEYLHQPVSDWGLTIDLLKAGKIRREDLAPICYIHLWLNGSHRTFQHIAIDEVQDMNPLELQTLSLCMNKPRFTLVGDPAQNTVPHRGLGNVWHGLCDLPFFGEKKALFFSLTTNYRSTQEITTLANQVLPENTQKSNPFPRSGLAPMYQKAETFEQAIITAHRTIRTWLTHKQHFWIAIITGSIRESRQVYAELQHQPNGVNTYTFASSQTSERNTPCLIIDSYQAKGLELDAVIAWDVSSTNYKDTDEDRKRLHFVFTRALHELMIVHIGPPSPLVPASLSSSLGSSVPPEVIPAVKEKLNPVALQVNIFEHLRQLLQQKLTQQKITLKLPPAGTHSTSYQISTNTSGVYFEWSFQQREKALTVGIHLECKDRSRNEHYCQIITRRYGSSLEKKAGTKLERTKYSGYIQLFFKRKSDEFISPDEFHLWAVETMAYICLKFYRGITVENV</sequence>
<dbReference type="GO" id="GO:0016787">
    <property type="term" value="F:hydrolase activity"/>
    <property type="evidence" value="ECO:0007669"/>
    <property type="project" value="UniProtKB-UniRule"/>
</dbReference>
<dbReference type="AlphaFoldDB" id="A0A6I3SQ05"/>
<dbReference type="InterPro" id="IPR014016">
    <property type="entry name" value="UvrD-like_ATP-bd"/>
</dbReference>
<evidence type="ECO:0000256" key="2">
    <source>
        <dbReference type="ARBA" id="ARBA00022801"/>
    </source>
</evidence>
<dbReference type="Pfam" id="PF00270">
    <property type="entry name" value="DEAD"/>
    <property type="match status" value="1"/>
</dbReference>
<keyword evidence="3 5" id="KW-0347">Helicase</keyword>
<dbReference type="GO" id="GO:0003677">
    <property type="term" value="F:DNA binding"/>
    <property type="evidence" value="ECO:0007669"/>
    <property type="project" value="InterPro"/>
</dbReference>
<dbReference type="EMBL" id="WNKU01000027">
    <property type="protein sequence ID" value="MTV50512.1"/>
    <property type="molecule type" value="Genomic_DNA"/>
</dbReference>
<dbReference type="Gene3D" id="3.40.50.300">
    <property type="entry name" value="P-loop containing nucleotide triphosphate hydrolases"/>
    <property type="match status" value="3"/>
</dbReference>
<evidence type="ECO:0000256" key="5">
    <source>
        <dbReference type="PROSITE-ProRule" id="PRU00560"/>
    </source>
</evidence>
<dbReference type="SUPFAM" id="SSF52540">
    <property type="entry name" value="P-loop containing nucleoside triphosphate hydrolases"/>
    <property type="match status" value="1"/>
</dbReference>
<evidence type="ECO:0000259" key="6">
    <source>
        <dbReference type="PROSITE" id="PS51198"/>
    </source>
</evidence>
<protein>
    <recommendedName>
        <fullName evidence="6">UvrD-like helicase ATP-binding domain-containing protein</fullName>
    </recommendedName>
</protein>
<evidence type="ECO:0000256" key="1">
    <source>
        <dbReference type="ARBA" id="ARBA00022741"/>
    </source>
</evidence>
<dbReference type="GO" id="GO:0043138">
    <property type="term" value="F:3'-5' DNA helicase activity"/>
    <property type="evidence" value="ECO:0007669"/>
    <property type="project" value="TreeGrafter"/>
</dbReference>
<dbReference type="PROSITE" id="PS51198">
    <property type="entry name" value="UVRD_HELICASE_ATP_BIND"/>
    <property type="match status" value="1"/>
</dbReference>
<dbReference type="Pfam" id="PF13538">
    <property type="entry name" value="UvrD_C_2"/>
    <property type="match status" value="1"/>
</dbReference>
<keyword evidence="4 5" id="KW-0067">ATP-binding</keyword>
<gene>
    <name evidence="7" type="ORF">GJ688_16325</name>
</gene>
<accession>A0A6I3SQ05</accession>
<dbReference type="InterPro" id="IPR027785">
    <property type="entry name" value="UvrD-like_helicase_C"/>
</dbReference>
<dbReference type="GO" id="GO:0005829">
    <property type="term" value="C:cytosol"/>
    <property type="evidence" value="ECO:0007669"/>
    <property type="project" value="TreeGrafter"/>
</dbReference>
<evidence type="ECO:0000256" key="4">
    <source>
        <dbReference type="ARBA" id="ARBA00022840"/>
    </source>
</evidence>
<evidence type="ECO:0000256" key="3">
    <source>
        <dbReference type="ARBA" id="ARBA00022806"/>
    </source>
</evidence>
<name>A0A6I3SQ05_HELMO</name>
<dbReference type="Proteomes" id="UP000430670">
    <property type="component" value="Unassembled WGS sequence"/>
</dbReference>
<keyword evidence="2 5" id="KW-0378">Hydrolase</keyword>
<keyword evidence="1 5" id="KW-0547">Nucleotide-binding</keyword>
<proteinExistence type="predicted"/>
<dbReference type="InterPro" id="IPR027417">
    <property type="entry name" value="P-loop_NTPase"/>
</dbReference>
<dbReference type="GO" id="GO:0005524">
    <property type="term" value="F:ATP binding"/>
    <property type="evidence" value="ECO:0007669"/>
    <property type="project" value="UniProtKB-UniRule"/>
</dbReference>
<dbReference type="GO" id="GO:0000725">
    <property type="term" value="P:recombinational repair"/>
    <property type="evidence" value="ECO:0007669"/>
    <property type="project" value="TreeGrafter"/>
</dbReference>
<comment type="caution">
    <text evidence="7">The sequence shown here is derived from an EMBL/GenBank/DDBJ whole genome shotgun (WGS) entry which is preliminary data.</text>
</comment>
<dbReference type="InterPro" id="IPR011545">
    <property type="entry name" value="DEAD/DEAH_box_helicase_dom"/>
</dbReference>